<dbReference type="Gramene" id="AUR62027856-RA">
    <property type="protein sequence ID" value="AUR62027856-RA:cds"/>
    <property type="gene ID" value="AUR62027856"/>
</dbReference>
<evidence type="ECO:0000256" key="1">
    <source>
        <dbReference type="ARBA" id="ARBA00022737"/>
    </source>
</evidence>
<dbReference type="GO" id="GO:0043531">
    <property type="term" value="F:ADP binding"/>
    <property type="evidence" value="ECO:0007669"/>
    <property type="project" value="InterPro"/>
</dbReference>
<evidence type="ECO:0000256" key="2">
    <source>
        <dbReference type="ARBA" id="ARBA00022821"/>
    </source>
</evidence>
<dbReference type="Pfam" id="PF00931">
    <property type="entry name" value="NB-ARC"/>
    <property type="match status" value="1"/>
</dbReference>
<dbReference type="InterPro" id="IPR027417">
    <property type="entry name" value="P-loop_NTPase"/>
</dbReference>
<dbReference type="InterPro" id="IPR002182">
    <property type="entry name" value="NB-ARC"/>
</dbReference>
<feature type="domain" description="NB-ARC" evidence="3">
    <location>
        <begin position="374"/>
        <end position="498"/>
    </location>
</feature>
<keyword evidence="2" id="KW-0611">Plant defense</keyword>
<dbReference type="FunFam" id="1.10.10.10:FF:000322">
    <property type="entry name" value="Probable disease resistance protein At1g63360"/>
    <property type="match status" value="1"/>
</dbReference>
<dbReference type="InterPro" id="IPR036388">
    <property type="entry name" value="WH-like_DNA-bd_sf"/>
</dbReference>
<organism evidence="5 6">
    <name type="scientific">Chenopodium quinoa</name>
    <name type="common">Quinoa</name>
    <dbReference type="NCBI Taxonomy" id="63459"/>
    <lineage>
        <taxon>Eukaryota</taxon>
        <taxon>Viridiplantae</taxon>
        <taxon>Streptophyta</taxon>
        <taxon>Embryophyta</taxon>
        <taxon>Tracheophyta</taxon>
        <taxon>Spermatophyta</taxon>
        <taxon>Magnoliopsida</taxon>
        <taxon>eudicotyledons</taxon>
        <taxon>Gunneridae</taxon>
        <taxon>Pentapetalae</taxon>
        <taxon>Caryophyllales</taxon>
        <taxon>Chenopodiaceae</taxon>
        <taxon>Chenopodioideae</taxon>
        <taxon>Atripliceae</taxon>
        <taxon>Chenopodium</taxon>
    </lineage>
</organism>
<dbReference type="SUPFAM" id="SSF56219">
    <property type="entry name" value="DNase I-like"/>
    <property type="match status" value="1"/>
</dbReference>
<proteinExistence type="predicted"/>
<dbReference type="PANTHER" id="PTHR23155:SF1219">
    <property type="entry name" value="OS08G0543500 PROTEIN"/>
    <property type="match status" value="1"/>
</dbReference>
<dbReference type="Pfam" id="PF23559">
    <property type="entry name" value="WHD_DRP"/>
    <property type="match status" value="1"/>
</dbReference>
<evidence type="ECO:0000313" key="6">
    <source>
        <dbReference type="Proteomes" id="UP000596660"/>
    </source>
</evidence>
<dbReference type="InterPro" id="IPR058922">
    <property type="entry name" value="WHD_DRP"/>
</dbReference>
<dbReference type="SUPFAM" id="SSF52540">
    <property type="entry name" value="P-loop containing nucleoside triphosphate hydrolases"/>
    <property type="match status" value="1"/>
</dbReference>
<name>A0A803MEG3_CHEQI</name>
<dbReference type="Gene3D" id="1.10.10.10">
    <property type="entry name" value="Winged helix-like DNA-binding domain superfamily/Winged helix DNA-binding domain"/>
    <property type="match status" value="1"/>
</dbReference>
<feature type="domain" description="Disease resistance protein winged helix" evidence="4">
    <location>
        <begin position="591"/>
        <end position="670"/>
    </location>
</feature>
<dbReference type="PANTHER" id="PTHR23155">
    <property type="entry name" value="DISEASE RESISTANCE PROTEIN RP"/>
    <property type="match status" value="1"/>
</dbReference>
<keyword evidence="6" id="KW-1185">Reference proteome</keyword>
<evidence type="ECO:0000313" key="5">
    <source>
        <dbReference type="EnsemblPlants" id="AUR62027856-RA:cds"/>
    </source>
</evidence>
<dbReference type="Gene3D" id="3.60.10.10">
    <property type="entry name" value="Endonuclease/exonuclease/phosphatase"/>
    <property type="match status" value="1"/>
</dbReference>
<reference evidence="5" key="2">
    <citation type="submission" date="2021-03" db="UniProtKB">
        <authorList>
            <consortium name="EnsemblPlants"/>
        </authorList>
    </citation>
    <scope>IDENTIFICATION</scope>
</reference>
<protein>
    <submittedName>
        <fullName evidence="5">Uncharacterized protein</fullName>
    </submittedName>
</protein>
<dbReference type="Gene3D" id="3.40.50.300">
    <property type="entry name" value="P-loop containing nucleotide triphosphate hydrolases"/>
    <property type="match status" value="1"/>
</dbReference>
<reference evidence="5" key="1">
    <citation type="journal article" date="2017" name="Nature">
        <title>The genome of Chenopodium quinoa.</title>
        <authorList>
            <person name="Jarvis D.E."/>
            <person name="Ho Y.S."/>
            <person name="Lightfoot D.J."/>
            <person name="Schmoeckel S.M."/>
            <person name="Li B."/>
            <person name="Borm T.J.A."/>
            <person name="Ohyanagi H."/>
            <person name="Mineta K."/>
            <person name="Michell C.T."/>
            <person name="Saber N."/>
            <person name="Kharbatia N.M."/>
            <person name="Rupper R.R."/>
            <person name="Sharp A.R."/>
            <person name="Dally N."/>
            <person name="Boughton B.A."/>
            <person name="Woo Y.H."/>
            <person name="Gao G."/>
            <person name="Schijlen E.G.W.M."/>
            <person name="Guo X."/>
            <person name="Momin A.A."/>
            <person name="Negrao S."/>
            <person name="Al-Babili S."/>
            <person name="Gehring C."/>
            <person name="Roessner U."/>
            <person name="Jung C."/>
            <person name="Murphy K."/>
            <person name="Arold S.T."/>
            <person name="Gojobori T."/>
            <person name="van der Linden C.G."/>
            <person name="van Loo E.N."/>
            <person name="Jellen E.N."/>
            <person name="Maughan P.J."/>
            <person name="Tester M."/>
        </authorList>
    </citation>
    <scope>NUCLEOTIDE SEQUENCE [LARGE SCALE GENOMIC DNA]</scope>
    <source>
        <strain evidence="5">cv. PI 614886</strain>
    </source>
</reference>
<evidence type="ECO:0000259" key="4">
    <source>
        <dbReference type="Pfam" id="PF23559"/>
    </source>
</evidence>
<dbReference type="EnsemblPlants" id="AUR62027856-RA">
    <property type="protein sequence ID" value="AUR62027856-RA:cds"/>
    <property type="gene ID" value="AUR62027856"/>
</dbReference>
<dbReference type="AlphaFoldDB" id="A0A803MEG3"/>
<dbReference type="Proteomes" id="UP000596660">
    <property type="component" value="Unplaced"/>
</dbReference>
<sequence length="685" mass="79086">MRGNLFHFSNNTPEVTITGMHASSVPKERHLDWKRLKQSIPPSDMPWLILGDLNEVTKQSEKSGGRPFRDSQCKDFKEFTDKEGVVDLGFHGAPFTWTNTRKDGDLIRQRLDMALSSLSWLDFFPHTKVLHLTRTNYSDHCPLLIYMSNPYVKGPFPLRAMSRIPCIDEVQECLFRMNPMKCPGPDGVQPRFFQHYWSDLGSSIYNFVLSSFQNCEVPASVNKSYIALIPKIENPSKISEFRPIGVGSANDNPGVDRWLQKVKNVSYFAANVMDDYDYEIIRRNIELGENLMRKKKVCNFFSPSNNPLVFRFRMTHKVLEILSKFDELDKEAKRIGLKQVKLLDKSVPTTSNAGRENLEIIRKNAIAIEVIGREDDKQKLLEMMCSPENDKEHLFTIAIVGLGGFGKTTLTRALYQNEEKVAKHFDNKMWVCVSEDFNVERILKEMVELLSSKKCDLTNMAAIREELEKELKDKRFLLVLDDVWKEDKALWDSLKNQLRVVVKVNIPTPSHKEVGHRIVKKCNGVPLAITTMGGLLQSKERIQYWESIENNEVWATSSENDPNYILPSLFLSYQHLPSLSLKQCFAYCATFPKDHIMDKNELIDLWISQGFLTLHETSNSTLTMEKMGEDYFQTLLNISFLQLEEDNWTEESAKGEVWKCKMHDLGHDLAIHIFKEELFIWEAKS</sequence>
<dbReference type="InterPro" id="IPR044974">
    <property type="entry name" value="Disease_R_plants"/>
</dbReference>
<dbReference type="GO" id="GO:0098542">
    <property type="term" value="P:defense response to other organism"/>
    <property type="evidence" value="ECO:0007669"/>
    <property type="project" value="TreeGrafter"/>
</dbReference>
<keyword evidence="1" id="KW-0677">Repeat</keyword>
<dbReference type="PRINTS" id="PR00364">
    <property type="entry name" value="DISEASERSIST"/>
</dbReference>
<accession>A0A803MEG3</accession>
<evidence type="ECO:0000259" key="3">
    <source>
        <dbReference type="Pfam" id="PF00931"/>
    </source>
</evidence>
<dbReference type="InterPro" id="IPR036691">
    <property type="entry name" value="Endo/exonu/phosph_ase_sf"/>
</dbReference>